<dbReference type="EMBL" id="KL596678">
    <property type="protein sequence ID" value="KER29489.1"/>
    <property type="molecule type" value="Genomic_DNA"/>
</dbReference>
<dbReference type="AlphaFoldDB" id="A0A075AH94"/>
<sequence>MLPPIQRTRPDPKICLDSAAPDDVHSPITLTQQINQDPGNQRNGSQNDGQNDSDGSQYRPSKTVEAVLADNDADEYEEYYSYEEDHVGAHQESSGKLDKLDVDAKDLPSPAETQNSDRFSFEGPINPQNVDEPCQMTAESLPKCLEQPWPKS</sequence>
<dbReference type="GeneID" id="20318137"/>
<feature type="compositionally biased region" description="Acidic residues" evidence="1">
    <location>
        <begin position="71"/>
        <end position="82"/>
    </location>
</feature>
<evidence type="ECO:0000313" key="2">
    <source>
        <dbReference type="EMBL" id="KER29489.1"/>
    </source>
</evidence>
<dbReference type="Proteomes" id="UP000054324">
    <property type="component" value="Unassembled WGS sequence"/>
</dbReference>
<dbReference type="KEGG" id="ovi:T265_03951"/>
<dbReference type="RefSeq" id="XP_009166815.1">
    <property type="nucleotide sequence ID" value="XM_009168551.1"/>
</dbReference>
<evidence type="ECO:0000313" key="3">
    <source>
        <dbReference type="Proteomes" id="UP000054324"/>
    </source>
</evidence>
<accession>A0A075AH94</accession>
<reference evidence="2 3" key="1">
    <citation type="submission" date="2013-11" db="EMBL/GenBank/DDBJ databases">
        <title>Opisthorchis viverrini - life in the bile duct.</title>
        <authorList>
            <person name="Young N.D."/>
            <person name="Nagarajan N."/>
            <person name="Lin S.J."/>
            <person name="Korhonen P.K."/>
            <person name="Jex A.R."/>
            <person name="Hall R.S."/>
            <person name="Safavi-Hemami H."/>
            <person name="Kaewkong W."/>
            <person name="Bertrand D."/>
            <person name="Gao S."/>
            <person name="Seet Q."/>
            <person name="Wongkham S."/>
            <person name="Teh B.T."/>
            <person name="Wongkham C."/>
            <person name="Intapan P.M."/>
            <person name="Maleewong W."/>
            <person name="Yang X."/>
            <person name="Hu M."/>
            <person name="Wang Z."/>
            <person name="Hofmann A."/>
            <person name="Sternberg P.W."/>
            <person name="Tan P."/>
            <person name="Wang J."/>
            <person name="Gasser R.B."/>
        </authorList>
    </citation>
    <scope>NUCLEOTIDE SEQUENCE [LARGE SCALE GENOMIC DNA]</scope>
</reference>
<name>A0A075AH94_OPIVI</name>
<feature type="compositionally biased region" description="Basic and acidic residues" evidence="1">
    <location>
        <begin position="83"/>
        <end position="106"/>
    </location>
</feature>
<protein>
    <submittedName>
        <fullName evidence="2">Uncharacterized protein</fullName>
    </submittedName>
</protein>
<dbReference type="CTD" id="20318137"/>
<feature type="region of interest" description="Disordered" evidence="1">
    <location>
        <begin position="1"/>
        <end position="133"/>
    </location>
</feature>
<gene>
    <name evidence="2" type="ORF">T265_03951</name>
</gene>
<evidence type="ECO:0000256" key="1">
    <source>
        <dbReference type="SAM" id="MobiDB-lite"/>
    </source>
</evidence>
<proteinExistence type="predicted"/>
<organism evidence="2 3">
    <name type="scientific">Opisthorchis viverrini</name>
    <name type="common">Southeast Asian liver fluke</name>
    <dbReference type="NCBI Taxonomy" id="6198"/>
    <lineage>
        <taxon>Eukaryota</taxon>
        <taxon>Metazoa</taxon>
        <taxon>Spiralia</taxon>
        <taxon>Lophotrochozoa</taxon>
        <taxon>Platyhelminthes</taxon>
        <taxon>Trematoda</taxon>
        <taxon>Digenea</taxon>
        <taxon>Opisthorchiida</taxon>
        <taxon>Opisthorchiata</taxon>
        <taxon>Opisthorchiidae</taxon>
        <taxon>Opisthorchis</taxon>
    </lineage>
</organism>
<feature type="compositionally biased region" description="Polar residues" evidence="1">
    <location>
        <begin position="28"/>
        <end position="60"/>
    </location>
</feature>
<keyword evidence="3" id="KW-1185">Reference proteome</keyword>